<sequence>MKEVMDNFNRQTQQRFHEYDERMVEKRMQCKDKCDKEIQKIILKDKLEKELMDKFATLHTDIQSDAIPTCICEKSVADKVEKNYMKCTQNLGGIVAPSSGVLAGIAEGALYAWKTTEIAAAMELAKQAGAAAGLKAGHLAGTNAVIEQLRTLGIYFVGDKLLESLIDPQNYTNFSTISSIISKRNSELCSINAHSRFNDMCTQLKISLRIVKSDGISADLPDTNAIRLKAQEILTEAKGAAAEVTNTATEKAIATLTAKNTGEVNATYMGYQTPIIASIVAILVIVLIMVIIYLILRYRRKRKMKKKLQYIKLLEE</sequence>
<dbReference type="EMBL" id="DS016812">
    <property type="protein sequence ID" value="KOB88027.1"/>
    <property type="molecule type" value="Genomic_DNA"/>
</dbReference>
<evidence type="ECO:0000313" key="3">
    <source>
        <dbReference type="Proteomes" id="UP000054282"/>
    </source>
</evidence>
<gene>
    <name evidence="2" type="ORF">PFDG_04454</name>
</gene>
<accession>A0A0L7M587</accession>
<evidence type="ECO:0000313" key="2">
    <source>
        <dbReference type="EMBL" id="KOB88027.1"/>
    </source>
</evidence>
<organism evidence="2 3">
    <name type="scientific">Plasmodium falciparum (isolate Dd2)</name>
    <dbReference type="NCBI Taxonomy" id="57267"/>
    <lineage>
        <taxon>Eukaryota</taxon>
        <taxon>Sar</taxon>
        <taxon>Alveolata</taxon>
        <taxon>Apicomplexa</taxon>
        <taxon>Aconoidasida</taxon>
        <taxon>Haemosporida</taxon>
        <taxon>Plasmodiidae</taxon>
        <taxon>Plasmodium</taxon>
        <taxon>Plasmodium (Laverania)</taxon>
    </lineage>
</organism>
<keyword evidence="1" id="KW-0812">Transmembrane</keyword>
<reference evidence="3" key="2">
    <citation type="submission" date="2006-09" db="EMBL/GenBank/DDBJ databases">
        <title>The genome sequence of Plasmodium falciparum Dd2.</title>
        <authorList>
            <consortium name="The Broad Institute Genome Sequencing Platform"/>
            <person name="Birren B."/>
            <person name="Lander E."/>
            <person name="Galagan J."/>
            <person name="Nusbaum C."/>
            <person name="Devon K."/>
            <person name="Henn M."/>
            <person name="Jaffe D."/>
            <person name="Butler J."/>
            <person name="Alvarez P."/>
            <person name="Gnerre S."/>
            <person name="Grabherr M."/>
            <person name="Kleber M."/>
            <person name="Mauceli E."/>
            <person name="Brockman W."/>
            <person name="MacCallum I.A."/>
            <person name="Rounsley S."/>
            <person name="Young S."/>
            <person name="LaButti K."/>
            <person name="Pushparaj V."/>
            <person name="DeCaprio D."/>
            <person name="Crawford M."/>
            <person name="Koehrsen M."/>
            <person name="Engels R."/>
            <person name="Montgomery P."/>
            <person name="Pearson M."/>
            <person name="Howarth C."/>
            <person name="Larson L."/>
            <person name="Luoma S."/>
            <person name="White J."/>
            <person name="Kodira C."/>
            <person name="Zeng Q."/>
            <person name="O'Leary S."/>
            <person name="Yandava C."/>
            <person name="Alvarado L."/>
            <person name="Wirth D."/>
            <person name="Volkman S."/>
            <person name="Hartl D."/>
        </authorList>
    </citation>
    <scope>NUCLEOTIDE SEQUENCE [LARGE SCALE GENOMIC DNA]</scope>
</reference>
<dbReference type="Pfam" id="PF02009">
    <property type="entry name" value="RIFIN"/>
    <property type="match status" value="1"/>
</dbReference>
<evidence type="ECO:0000256" key="1">
    <source>
        <dbReference type="SAM" id="Phobius"/>
    </source>
</evidence>
<dbReference type="Proteomes" id="UP000054282">
    <property type="component" value="Unassembled WGS sequence"/>
</dbReference>
<dbReference type="InterPro" id="IPR006373">
    <property type="entry name" value="VSA_Rifin"/>
</dbReference>
<protein>
    <recommendedName>
        <fullName evidence="4">Rifin</fullName>
    </recommendedName>
</protein>
<dbReference type="OMA" id="FHEYDEN"/>
<evidence type="ECO:0008006" key="4">
    <source>
        <dbReference type="Google" id="ProtNLM"/>
    </source>
</evidence>
<keyword evidence="1" id="KW-1133">Transmembrane helix</keyword>
<proteinExistence type="predicted"/>
<dbReference type="AlphaFoldDB" id="A0A0L7M587"/>
<dbReference type="NCBIfam" id="TIGR01477">
    <property type="entry name" value="RIFIN"/>
    <property type="match status" value="1"/>
</dbReference>
<feature type="transmembrane region" description="Helical" evidence="1">
    <location>
        <begin position="275"/>
        <end position="296"/>
    </location>
</feature>
<reference evidence="3" key="1">
    <citation type="submission" date="2006-09" db="EMBL/GenBank/DDBJ databases">
        <title>Annotation of Plasmodium falciparum Dd2.</title>
        <authorList>
            <consortium name="The Broad Institute Genome Sequencing Platform"/>
            <person name="Volkman S.K."/>
            <person name="Neafsey D.E."/>
            <person name="Dash A.P."/>
            <person name="Chitnis C.E."/>
            <person name="Hartl D.L."/>
            <person name="Young S.K."/>
            <person name="Zeng Q."/>
            <person name="Koehrsen M."/>
            <person name="Alvarado L."/>
            <person name="Berlin A."/>
            <person name="Borenstein D."/>
            <person name="Chapman S.B."/>
            <person name="Chen Z."/>
            <person name="Engels R."/>
            <person name="Freedman E."/>
            <person name="Gellesch M."/>
            <person name="Goldberg J."/>
            <person name="Griggs A."/>
            <person name="Gujja S."/>
            <person name="Heilman E.R."/>
            <person name="Heiman D.I."/>
            <person name="Howarth C."/>
            <person name="Jen D."/>
            <person name="Larson L."/>
            <person name="Mehta T."/>
            <person name="Neiman D."/>
            <person name="Park D."/>
            <person name="Pearson M."/>
            <person name="Roberts A."/>
            <person name="Saif S."/>
            <person name="Shea T."/>
            <person name="Shenoy N."/>
            <person name="Sisk P."/>
            <person name="Stolte C."/>
            <person name="Sykes S."/>
            <person name="Walk T."/>
            <person name="White J."/>
            <person name="Yandava C."/>
            <person name="Haas B."/>
            <person name="Henn M.R."/>
            <person name="Nusbaum C."/>
            <person name="Birren B."/>
        </authorList>
    </citation>
    <scope>NUCLEOTIDE SEQUENCE [LARGE SCALE GENOMIC DNA]</scope>
</reference>
<keyword evidence="1" id="KW-0472">Membrane</keyword>
<name>A0A0L7M587_PLAF4</name>
<dbReference type="KEGG" id="pfd:PFDG_04454"/>